<proteinExistence type="predicted"/>
<protein>
    <submittedName>
        <fullName evidence="2">Uncharacterized protein</fullName>
    </submittedName>
</protein>
<evidence type="ECO:0000313" key="4">
    <source>
        <dbReference type="Proteomes" id="UP000049495"/>
    </source>
</evidence>
<name>A0A822MQM9_9VIBR</name>
<organism evidence="2 4">
    <name type="scientific">Vibrio crassostreae</name>
    <dbReference type="NCBI Taxonomy" id="246167"/>
    <lineage>
        <taxon>Bacteria</taxon>
        <taxon>Pseudomonadati</taxon>
        <taxon>Pseudomonadota</taxon>
        <taxon>Gammaproteobacteria</taxon>
        <taxon>Vibrionales</taxon>
        <taxon>Vibrionaceae</taxon>
        <taxon>Vibrio</taxon>
    </lineage>
</organism>
<evidence type="ECO:0000313" key="3">
    <source>
        <dbReference type="Proteomes" id="UP000049077"/>
    </source>
</evidence>
<evidence type="ECO:0000313" key="1">
    <source>
        <dbReference type="EMBL" id="CDT01729.1"/>
    </source>
</evidence>
<reference evidence="2 3" key="2">
    <citation type="submission" date="2014-06" db="EMBL/GenBank/DDBJ databases">
        <authorList>
            <person name="Le Roux F."/>
        </authorList>
    </citation>
    <scope>NUCLEOTIDE SEQUENCE</scope>
    <source>
        <strain evidence="1 3">J5-4</strain>
        <strain evidence="2">J5-5</strain>
    </source>
</reference>
<accession>A0A822MQM9</accession>
<evidence type="ECO:0000313" key="2">
    <source>
        <dbReference type="EMBL" id="CDT10378.1"/>
    </source>
</evidence>
<dbReference type="Proteomes" id="UP000049077">
    <property type="component" value="Unassembled WGS sequence"/>
</dbReference>
<gene>
    <name evidence="1" type="ORF">VCR4J5_1280010</name>
    <name evidence="2" type="ORF">VCR5J5_1450008</name>
</gene>
<dbReference type="EMBL" id="CCJX01000033">
    <property type="protein sequence ID" value="CDT01729.1"/>
    <property type="molecule type" value="Genomic_DNA"/>
</dbReference>
<reference evidence="4" key="1">
    <citation type="submission" date="2014-06" db="EMBL/GenBank/DDBJ databases">
        <authorList>
            <person name="Le Roux Frederique"/>
        </authorList>
    </citation>
    <scope>NUCLEOTIDE SEQUENCE [LARGE SCALE GENOMIC DNA]</scope>
    <source>
        <strain evidence="4">J5-5</strain>
    </source>
</reference>
<dbReference type="AlphaFoldDB" id="A0A822MQM9"/>
<sequence length="62" mass="7240">MSHFCLEFINTRLRTSFDINKINYGISNGDDEFDKVWSGMECFGVKDAAYMQYAKSESDTRR</sequence>
<dbReference type="EMBL" id="CCJV01000052">
    <property type="protein sequence ID" value="CDT10378.1"/>
    <property type="molecule type" value="Genomic_DNA"/>
</dbReference>
<dbReference type="Proteomes" id="UP000049495">
    <property type="component" value="Unassembled WGS sequence"/>
</dbReference>
<keyword evidence="3" id="KW-1185">Reference proteome</keyword>
<comment type="caution">
    <text evidence="2">The sequence shown here is derived from an EMBL/GenBank/DDBJ whole genome shotgun (WGS) entry which is preliminary data.</text>
</comment>